<dbReference type="InterPro" id="IPR007262">
    <property type="entry name" value="Vps55/LEPROT"/>
</dbReference>
<reference evidence="8" key="2">
    <citation type="submission" date="2009-11" db="EMBL/GenBank/DDBJ databases">
        <title>The Genome Sequence of Allomyces macrogynus strain ATCC 38327.</title>
        <authorList>
            <consortium name="The Broad Institute Genome Sequencing Platform"/>
            <person name="Russ C."/>
            <person name="Cuomo C."/>
            <person name="Shea T."/>
            <person name="Young S.K."/>
            <person name="Zeng Q."/>
            <person name="Koehrsen M."/>
            <person name="Haas B."/>
            <person name="Borodovsky M."/>
            <person name="Guigo R."/>
            <person name="Alvarado L."/>
            <person name="Berlin A."/>
            <person name="Borenstein D."/>
            <person name="Chen Z."/>
            <person name="Engels R."/>
            <person name="Freedman E."/>
            <person name="Gellesch M."/>
            <person name="Goldberg J."/>
            <person name="Griggs A."/>
            <person name="Gujja S."/>
            <person name="Heiman D."/>
            <person name="Hepburn T."/>
            <person name="Howarth C."/>
            <person name="Jen D."/>
            <person name="Larson L."/>
            <person name="Lewis B."/>
            <person name="Mehta T."/>
            <person name="Park D."/>
            <person name="Pearson M."/>
            <person name="Roberts A."/>
            <person name="Saif S."/>
            <person name="Shenoy N."/>
            <person name="Sisk P."/>
            <person name="Stolte C."/>
            <person name="Sykes S."/>
            <person name="Walk T."/>
            <person name="White J."/>
            <person name="Yandava C."/>
            <person name="Burger G."/>
            <person name="Gray M.W."/>
            <person name="Holland P.W.H."/>
            <person name="King N."/>
            <person name="Lang F.B.F."/>
            <person name="Roger A.J."/>
            <person name="Ruiz-Trillo I."/>
            <person name="Lander E."/>
            <person name="Nusbaum C."/>
        </authorList>
    </citation>
    <scope>NUCLEOTIDE SEQUENCE [LARGE SCALE GENOMIC DNA]</scope>
    <source>
        <strain evidence="8">ATCC 38327</strain>
    </source>
</reference>
<dbReference type="PANTHER" id="PTHR12050:SF0">
    <property type="entry name" value="RH04491P"/>
    <property type="match status" value="1"/>
</dbReference>
<evidence type="ECO:0000256" key="6">
    <source>
        <dbReference type="SAM" id="Phobius"/>
    </source>
</evidence>
<evidence type="ECO:0008006" key="9">
    <source>
        <dbReference type="Google" id="ProtNLM"/>
    </source>
</evidence>
<evidence type="ECO:0000256" key="2">
    <source>
        <dbReference type="ARBA" id="ARBA00005645"/>
    </source>
</evidence>
<dbReference type="GO" id="GO:0034424">
    <property type="term" value="C:Vps55/Vps68 complex"/>
    <property type="evidence" value="ECO:0007669"/>
    <property type="project" value="TreeGrafter"/>
</dbReference>
<keyword evidence="4 6" id="KW-1133">Transmembrane helix</keyword>
<gene>
    <name evidence="7" type="ORF">AMAG_12565</name>
</gene>
<dbReference type="Proteomes" id="UP000054350">
    <property type="component" value="Unassembled WGS sequence"/>
</dbReference>
<keyword evidence="8" id="KW-1185">Reference proteome</keyword>
<evidence type="ECO:0000256" key="5">
    <source>
        <dbReference type="ARBA" id="ARBA00023136"/>
    </source>
</evidence>
<accession>A0A0L0SZR3</accession>
<organism evidence="7 8">
    <name type="scientific">Allomyces macrogynus (strain ATCC 38327)</name>
    <name type="common">Allomyces javanicus var. macrogynus</name>
    <dbReference type="NCBI Taxonomy" id="578462"/>
    <lineage>
        <taxon>Eukaryota</taxon>
        <taxon>Fungi</taxon>
        <taxon>Fungi incertae sedis</taxon>
        <taxon>Blastocladiomycota</taxon>
        <taxon>Blastocladiomycetes</taxon>
        <taxon>Blastocladiales</taxon>
        <taxon>Blastocladiaceae</taxon>
        <taxon>Allomyces</taxon>
    </lineage>
</organism>
<sequence length="85" mass="9003">MICMRCTSAEDIFYSDSGVSGWRDAGYFLTAFLVVTGFALPLALARSEVIVPAAGIMSVCGGVLVYGTIVTYAHFFSTGGDDSIY</sequence>
<dbReference type="STRING" id="578462.A0A0L0SZR3"/>
<dbReference type="GO" id="GO:0032511">
    <property type="term" value="P:late endosome to vacuole transport via multivesicular body sorting pathway"/>
    <property type="evidence" value="ECO:0007669"/>
    <property type="project" value="TreeGrafter"/>
</dbReference>
<dbReference type="Pfam" id="PF04133">
    <property type="entry name" value="Vps55"/>
    <property type="match status" value="1"/>
</dbReference>
<feature type="transmembrane region" description="Helical" evidence="6">
    <location>
        <begin position="25"/>
        <end position="44"/>
    </location>
</feature>
<evidence type="ECO:0000313" key="8">
    <source>
        <dbReference type="Proteomes" id="UP000054350"/>
    </source>
</evidence>
<name>A0A0L0SZR3_ALLM3</name>
<comment type="subcellular location">
    <subcellularLocation>
        <location evidence="1">Membrane</location>
        <topology evidence="1">Multi-pass membrane protein</topology>
    </subcellularLocation>
</comment>
<reference evidence="7 8" key="1">
    <citation type="submission" date="2009-11" db="EMBL/GenBank/DDBJ databases">
        <title>Annotation of Allomyces macrogynus ATCC 38327.</title>
        <authorList>
            <consortium name="The Broad Institute Genome Sequencing Platform"/>
            <person name="Russ C."/>
            <person name="Cuomo C."/>
            <person name="Burger G."/>
            <person name="Gray M.W."/>
            <person name="Holland P.W.H."/>
            <person name="King N."/>
            <person name="Lang F.B.F."/>
            <person name="Roger A.J."/>
            <person name="Ruiz-Trillo I."/>
            <person name="Young S.K."/>
            <person name="Zeng Q."/>
            <person name="Gargeya S."/>
            <person name="Fitzgerald M."/>
            <person name="Haas B."/>
            <person name="Abouelleil A."/>
            <person name="Alvarado L."/>
            <person name="Arachchi H.M."/>
            <person name="Berlin A."/>
            <person name="Chapman S.B."/>
            <person name="Gearin G."/>
            <person name="Goldberg J."/>
            <person name="Griggs A."/>
            <person name="Gujja S."/>
            <person name="Hansen M."/>
            <person name="Heiman D."/>
            <person name="Howarth C."/>
            <person name="Larimer J."/>
            <person name="Lui A."/>
            <person name="MacDonald P.J.P."/>
            <person name="McCowen C."/>
            <person name="Montmayeur A."/>
            <person name="Murphy C."/>
            <person name="Neiman D."/>
            <person name="Pearson M."/>
            <person name="Priest M."/>
            <person name="Roberts A."/>
            <person name="Saif S."/>
            <person name="Shea T."/>
            <person name="Sisk P."/>
            <person name="Stolte C."/>
            <person name="Sykes S."/>
            <person name="Wortman J."/>
            <person name="Nusbaum C."/>
            <person name="Birren B."/>
        </authorList>
    </citation>
    <scope>NUCLEOTIDE SEQUENCE [LARGE SCALE GENOMIC DNA]</scope>
    <source>
        <strain evidence="7 8">ATCC 38327</strain>
    </source>
</reference>
<keyword evidence="5 6" id="KW-0472">Membrane</keyword>
<comment type="similarity">
    <text evidence="2">Belongs to the OB-RGRP/VPS55 family.</text>
</comment>
<protein>
    <recommendedName>
        <fullName evidence="9">Vacuolar protein sorting 55</fullName>
    </recommendedName>
</protein>
<dbReference type="AlphaFoldDB" id="A0A0L0SZR3"/>
<evidence type="ECO:0000256" key="1">
    <source>
        <dbReference type="ARBA" id="ARBA00004141"/>
    </source>
</evidence>
<dbReference type="OrthoDB" id="14246at2759"/>
<proteinExistence type="inferred from homology"/>
<keyword evidence="3 6" id="KW-0812">Transmembrane</keyword>
<evidence type="ECO:0000313" key="7">
    <source>
        <dbReference type="EMBL" id="KNE67849.1"/>
    </source>
</evidence>
<dbReference type="OMA" id="MITYAAF"/>
<evidence type="ECO:0000256" key="4">
    <source>
        <dbReference type="ARBA" id="ARBA00022989"/>
    </source>
</evidence>
<dbReference type="EMBL" id="GG745354">
    <property type="protein sequence ID" value="KNE67849.1"/>
    <property type="molecule type" value="Genomic_DNA"/>
</dbReference>
<dbReference type="VEuPathDB" id="FungiDB:AMAG_12565"/>
<dbReference type="PANTHER" id="PTHR12050">
    <property type="entry name" value="LEPTIN RECEPTOR-RELATED"/>
    <property type="match status" value="1"/>
</dbReference>
<feature type="transmembrane region" description="Helical" evidence="6">
    <location>
        <begin position="56"/>
        <end position="75"/>
    </location>
</feature>
<evidence type="ECO:0000256" key="3">
    <source>
        <dbReference type="ARBA" id="ARBA00022692"/>
    </source>
</evidence>